<keyword evidence="8" id="KW-0625">Polysaccharide transport</keyword>
<feature type="domain" description="Soluble ligand binding" evidence="17">
    <location>
        <begin position="195"/>
        <end position="247"/>
    </location>
</feature>
<evidence type="ECO:0000256" key="6">
    <source>
        <dbReference type="ARBA" id="ARBA00022692"/>
    </source>
</evidence>
<keyword evidence="5" id="KW-0762">Sugar transport</keyword>
<evidence type="ECO:0000256" key="8">
    <source>
        <dbReference type="ARBA" id="ARBA00023047"/>
    </source>
</evidence>
<keyword evidence="12" id="KW-0564">Palmitate</keyword>
<keyword evidence="13" id="KW-0998">Cell outer membrane</keyword>
<evidence type="ECO:0000313" key="19">
    <source>
        <dbReference type="EMBL" id="TBO30106.1"/>
    </source>
</evidence>
<name>A0A4Q9GXI6_9BURK</name>
<evidence type="ECO:0000259" key="17">
    <source>
        <dbReference type="Pfam" id="PF10531"/>
    </source>
</evidence>
<keyword evidence="20" id="KW-1185">Reference proteome</keyword>
<feature type="chain" id="PRO_5020923733" evidence="15">
    <location>
        <begin position="25"/>
        <end position="269"/>
    </location>
</feature>
<dbReference type="Gene3D" id="3.10.560.10">
    <property type="entry name" value="Outer membrane lipoprotein wza domain like"/>
    <property type="match status" value="2"/>
</dbReference>
<gene>
    <name evidence="19" type="primary">epsE</name>
    <name evidence="19" type="ORF">EYS42_10380</name>
</gene>
<reference evidence="19 20" key="1">
    <citation type="submission" date="2019-02" db="EMBL/GenBank/DDBJ databases">
        <title>Aquabacterium sp. strain KMB7.</title>
        <authorList>
            <person name="Chen W.-M."/>
        </authorList>
    </citation>
    <scope>NUCLEOTIDE SEQUENCE [LARGE SCALE GENOMIC DNA]</scope>
    <source>
        <strain evidence="19 20">KMB7</strain>
    </source>
</reference>
<feature type="domain" description="Polysaccharide export protein N-terminal" evidence="16">
    <location>
        <begin position="25"/>
        <end position="101"/>
    </location>
</feature>
<evidence type="ECO:0000256" key="15">
    <source>
        <dbReference type="SAM" id="SignalP"/>
    </source>
</evidence>
<dbReference type="AlphaFoldDB" id="A0A4Q9GXI6"/>
<accession>A0A4Q9GXI6</accession>
<evidence type="ECO:0000256" key="14">
    <source>
        <dbReference type="ARBA" id="ARBA00023288"/>
    </source>
</evidence>
<dbReference type="Pfam" id="PF02563">
    <property type="entry name" value="Poly_export"/>
    <property type="match status" value="1"/>
</dbReference>
<dbReference type="PANTHER" id="PTHR33619">
    <property type="entry name" value="POLYSACCHARIDE EXPORT PROTEIN GFCE-RELATED"/>
    <property type="match status" value="1"/>
</dbReference>
<feature type="signal peptide" evidence="15">
    <location>
        <begin position="1"/>
        <end position="24"/>
    </location>
</feature>
<keyword evidence="6" id="KW-0812">Transmembrane</keyword>
<feature type="domain" description="SLBB" evidence="18">
    <location>
        <begin position="108"/>
        <end position="189"/>
    </location>
</feature>
<organism evidence="19 20">
    <name type="scientific">Aquabacterium lacunae</name>
    <dbReference type="NCBI Taxonomy" id="2528630"/>
    <lineage>
        <taxon>Bacteria</taxon>
        <taxon>Pseudomonadati</taxon>
        <taxon>Pseudomonadota</taxon>
        <taxon>Betaproteobacteria</taxon>
        <taxon>Burkholderiales</taxon>
        <taxon>Aquabacterium</taxon>
    </lineage>
</organism>
<dbReference type="RefSeq" id="WP_130968100.1">
    <property type="nucleotide sequence ID" value="NZ_SIXI01000004.1"/>
</dbReference>
<evidence type="ECO:0000256" key="5">
    <source>
        <dbReference type="ARBA" id="ARBA00022597"/>
    </source>
</evidence>
<evidence type="ECO:0000256" key="2">
    <source>
        <dbReference type="ARBA" id="ARBA00009450"/>
    </source>
</evidence>
<dbReference type="NCBIfam" id="TIGR03028">
    <property type="entry name" value="EpsE"/>
    <property type="match status" value="1"/>
</dbReference>
<dbReference type="GO" id="GO:0009279">
    <property type="term" value="C:cell outer membrane"/>
    <property type="evidence" value="ECO:0007669"/>
    <property type="project" value="UniProtKB-SubCell"/>
</dbReference>
<evidence type="ECO:0000256" key="11">
    <source>
        <dbReference type="ARBA" id="ARBA00023136"/>
    </source>
</evidence>
<evidence type="ECO:0000256" key="9">
    <source>
        <dbReference type="ARBA" id="ARBA00023065"/>
    </source>
</evidence>
<dbReference type="GO" id="GO:0015159">
    <property type="term" value="F:polysaccharide transmembrane transporter activity"/>
    <property type="evidence" value="ECO:0007669"/>
    <property type="project" value="InterPro"/>
</dbReference>
<evidence type="ECO:0000256" key="12">
    <source>
        <dbReference type="ARBA" id="ARBA00023139"/>
    </source>
</evidence>
<evidence type="ECO:0000256" key="4">
    <source>
        <dbReference type="ARBA" id="ARBA00022452"/>
    </source>
</evidence>
<dbReference type="PANTHER" id="PTHR33619:SF3">
    <property type="entry name" value="POLYSACCHARIDE EXPORT PROTEIN GFCE-RELATED"/>
    <property type="match status" value="1"/>
</dbReference>
<dbReference type="InterPro" id="IPR049712">
    <property type="entry name" value="Poly_export"/>
</dbReference>
<dbReference type="InterPro" id="IPR054765">
    <property type="entry name" value="SLBB_dom"/>
</dbReference>
<dbReference type="InterPro" id="IPR019554">
    <property type="entry name" value="Soluble_ligand-bd"/>
</dbReference>
<evidence type="ECO:0000256" key="10">
    <source>
        <dbReference type="ARBA" id="ARBA00023114"/>
    </source>
</evidence>
<keyword evidence="11" id="KW-0472">Membrane</keyword>
<dbReference type="Pfam" id="PF22461">
    <property type="entry name" value="SLBB_2"/>
    <property type="match status" value="1"/>
</dbReference>
<proteinExistence type="inferred from homology"/>
<evidence type="ECO:0000259" key="16">
    <source>
        <dbReference type="Pfam" id="PF02563"/>
    </source>
</evidence>
<dbReference type="Pfam" id="PF10531">
    <property type="entry name" value="SLBB"/>
    <property type="match status" value="1"/>
</dbReference>
<evidence type="ECO:0000256" key="1">
    <source>
        <dbReference type="ARBA" id="ARBA00004571"/>
    </source>
</evidence>
<comment type="subcellular location">
    <subcellularLocation>
        <location evidence="1">Cell outer membrane</location>
        <topology evidence="1">Multi-pass membrane protein</topology>
    </subcellularLocation>
</comment>
<keyword evidence="4" id="KW-1134">Transmembrane beta strand</keyword>
<keyword evidence="3" id="KW-0813">Transport</keyword>
<keyword evidence="14" id="KW-0449">Lipoprotein</keyword>
<keyword evidence="9" id="KW-0406">Ion transport</keyword>
<evidence type="ECO:0000259" key="18">
    <source>
        <dbReference type="Pfam" id="PF22461"/>
    </source>
</evidence>
<comment type="caution">
    <text evidence="19">The sequence shown here is derived from an EMBL/GenBank/DDBJ whole genome shotgun (WGS) entry which is preliminary data.</text>
</comment>
<dbReference type="InterPro" id="IPR017478">
    <property type="entry name" value="Polysacc_export_EpsE"/>
</dbReference>
<dbReference type="Proteomes" id="UP000292120">
    <property type="component" value="Unassembled WGS sequence"/>
</dbReference>
<comment type="similarity">
    <text evidence="2">Belongs to the BexD/CtrA/VexA family.</text>
</comment>
<keyword evidence="7 15" id="KW-0732">Signal</keyword>
<keyword evidence="10" id="KW-0626">Porin</keyword>
<dbReference type="GO" id="GO:0006811">
    <property type="term" value="P:monoatomic ion transport"/>
    <property type="evidence" value="ECO:0007669"/>
    <property type="project" value="UniProtKB-KW"/>
</dbReference>
<dbReference type="GO" id="GO:0015288">
    <property type="term" value="F:porin activity"/>
    <property type="evidence" value="ECO:0007669"/>
    <property type="project" value="UniProtKB-KW"/>
</dbReference>
<evidence type="ECO:0000256" key="3">
    <source>
        <dbReference type="ARBA" id="ARBA00022448"/>
    </source>
</evidence>
<evidence type="ECO:0000256" key="13">
    <source>
        <dbReference type="ARBA" id="ARBA00023237"/>
    </source>
</evidence>
<dbReference type="GO" id="GO:0046930">
    <property type="term" value="C:pore complex"/>
    <property type="evidence" value="ECO:0007669"/>
    <property type="project" value="UniProtKB-KW"/>
</dbReference>
<protein>
    <submittedName>
        <fullName evidence="19">Polysaccharide export protein EpsE</fullName>
    </submittedName>
</protein>
<sequence length="269" mass="29299">MKWMRSLAQGLLALWMFTAGLAHAAPQGEYVLGSGDIIKIQVYQNPDLSLETRILEGGGFSYPLLGTVKVAGLTVSQAEKKLADALRDGNFLKQPQVSVLVTQIRGNLVSVLGLVGRPGRYPLDQANIKLSEIIAQAGGMVTGSASDTVVLMGARDGKPFRKEIDFAAIFESNANVDDPVLQNEDIVYVDRAPIIYFYGEVQRPGAMRLERDMTLMQALAASGGINQRGTEKGIRVNRRDASGKVQVLTLGMQDKLQKDDVVYVRESLF</sequence>
<dbReference type="InterPro" id="IPR003715">
    <property type="entry name" value="Poly_export_N"/>
</dbReference>
<evidence type="ECO:0000256" key="7">
    <source>
        <dbReference type="ARBA" id="ARBA00022729"/>
    </source>
</evidence>
<dbReference type="Gene3D" id="3.30.1950.10">
    <property type="entry name" value="wza like domain"/>
    <property type="match status" value="1"/>
</dbReference>
<dbReference type="OrthoDB" id="9815244at2"/>
<dbReference type="EMBL" id="SIXI01000004">
    <property type="protein sequence ID" value="TBO30106.1"/>
    <property type="molecule type" value="Genomic_DNA"/>
</dbReference>
<evidence type="ECO:0000313" key="20">
    <source>
        <dbReference type="Proteomes" id="UP000292120"/>
    </source>
</evidence>